<dbReference type="PATRIC" id="fig|35806.4.peg.4503"/>
<dbReference type="PRINTS" id="PR00081">
    <property type="entry name" value="GDHRDH"/>
</dbReference>
<gene>
    <name evidence="3" type="ORF">NHU_04399</name>
</gene>
<dbReference type="InterPro" id="IPR036291">
    <property type="entry name" value="NAD(P)-bd_dom_sf"/>
</dbReference>
<dbReference type="PROSITE" id="PS00061">
    <property type="entry name" value="ADH_SHORT"/>
    <property type="match status" value="1"/>
</dbReference>
<dbReference type="CDD" id="cd05233">
    <property type="entry name" value="SDR_c"/>
    <property type="match status" value="1"/>
</dbReference>
<dbReference type="AlphaFoldDB" id="A0A0D6B8R9"/>
<geneLocation type="plasmid" evidence="4">
    <name>Plasmid1 DNA</name>
</geneLocation>
<dbReference type="Gene3D" id="3.40.50.720">
    <property type="entry name" value="NAD(P)-binding Rossmann-like Domain"/>
    <property type="match status" value="1"/>
</dbReference>
<dbReference type="InterPro" id="IPR002347">
    <property type="entry name" value="SDR_fam"/>
</dbReference>
<dbReference type="NCBIfam" id="NF005559">
    <property type="entry name" value="PRK07231.1"/>
    <property type="match status" value="1"/>
</dbReference>
<evidence type="ECO:0000259" key="2">
    <source>
        <dbReference type="SMART" id="SM00822"/>
    </source>
</evidence>
<feature type="domain" description="Ketoreductase" evidence="2">
    <location>
        <begin position="21"/>
        <end position="200"/>
    </location>
</feature>
<keyword evidence="3" id="KW-0614">Plasmid</keyword>
<sequence>MPDRDSTPPARVPVTFDFTGRSLILTGANGGIGRAVARIFAQGGAHLLLADRDLAPLEDFAATLPGPGARICQQIDAADPDAAQALIDEAVAEFGGIDHIVPSAGIYLAEPFGEMTDAAWRRTLSINLDGVFYLLRRAVPHLRDGSSIVTLSSMAAYRGALTNAHYGASKGAMVSLTRSLANELGPKTRVNGVAPGIIETPMIGDYMKTRAEATLANTPLGRLGQAEEVAAAIAFLCSDAAGFITGETLQVNGGLHMA</sequence>
<accession>A0A0D6B8R9</accession>
<protein>
    <submittedName>
        <fullName evidence="3">3-oxoacyl-ACP reductase</fullName>
    </submittedName>
</protein>
<evidence type="ECO:0000313" key="4">
    <source>
        <dbReference type="Proteomes" id="UP000064912"/>
    </source>
</evidence>
<dbReference type="GO" id="GO:0016616">
    <property type="term" value="F:oxidoreductase activity, acting on the CH-OH group of donors, NAD or NADP as acceptor"/>
    <property type="evidence" value="ECO:0007669"/>
    <property type="project" value="TreeGrafter"/>
</dbReference>
<dbReference type="PANTHER" id="PTHR42760">
    <property type="entry name" value="SHORT-CHAIN DEHYDROGENASES/REDUCTASES FAMILY MEMBER"/>
    <property type="match status" value="1"/>
</dbReference>
<evidence type="ECO:0000313" key="3">
    <source>
        <dbReference type="EMBL" id="BAQ71512.1"/>
    </source>
</evidence>
<dbReference type="SUPFAM" id="SSF51735">
    <property type="entry name" value="NAD(P)-binding Rossmann-fold domains"/>
    <property type="match status" value="1"/>
</dbReference>
<comment type="similarity">
    <text evidence="1">Belongs to the short-chain dehydrogenases/reductases (SDR) family.</text>
</comment>
<dbReference type="KEGG" id="rsu:NHU_04399"/>
<dbReference type="FunFam" id="3.40.50.720:FF:000084">
    <property type="entry name" value="Short-chain dehydrogenase reductase"/>
    <property type="match status" value="1"/>
</dbReference>
<dbReference type="Proteomes" id="UP000064912">
    <property type="component" value="Plasmid Plasmid1"/>
</dbReference>
<dbReference type="eggNOG" id="COG1028">
    <property type="taxonomic scope" value="Bacteria"/>
</dbReference>
<dbReference type="InterPro" id="IPR020904">
    <property type="entry name" value="Sc_DH/Rdtase_CS"/>
</dbReference>
<proteinExistence type="inferred from homology"/>
<dbReference type="InterPro" id="IPR057326">
    <property type="entry name" value="KR_dom"/>
</dbReference>
<dbReference type="Pfam" id="PF13561">
    <property type="entry name" value="adh_short_C2"/>
    <property type="match status" value="1"/>
</dbReference>
<reference evidence="3 4" key="1">
    <citation type="submission" date="2015-02" db="EMBL/GenBank/DDBJ databases">
        <title>Genome sequene of Rhodovulum sulfidophilum DSM 2351.</title>
        <authorList>
            <person name="Nagao N."/>
        </authorList>
    </citation>
    <scope>NUCLEOTIDE SEQUENCE [LARGE SCALE GENOMIC DNA]</scope>
    <source>
        <strain evidence="3 4">DSM 2351</strain>
        <plasmid evidence="4">Plasmid Plasmid1 DNA</plasmid>
    </source>
</reference>
<dbReference type="EMBL" id="AP014801">
    <property type="protein sequence ID" value="BAQ71512.1"/>
    <property type="molecule type" value="Genomic_DNA"/>
</dbReference>
<evidence type="ECO:0000256" key="1">
    <source>
        <dbReference type="ARBA" id="ARBA00006484"/>
    </source>
</evidence>
<dbReference type="PRINTS" id="PR00080">
    <property type="entry name" value="SDRFAMILY"/>
</dbReference>
<name>A0A0D6B8R9_RHOSU</name>
<organism evidence="3 4">
    <name type="scientific">Rhodovulum sulfidophilum</name>
    <name type="common">Rhodobacter sulfidophilus</name>
    <dbReference type="NCBI Taxonomy" id="35806"/>
    <lineage>
        <taxon>Bacteria</taxon>
        <taxon>Pseudomonadati</taxon>
        <taxon>Pseudomonadota</taxon>
        <taxon>Alphaproteobacteria</taxon>
        <taxon>Rhodobacterales</taxon>
        <taxon>Paracoccaceae</taxon>
        <taxon>Rhodovulum</taxon>
    </lineage>
</organism>
<dbReference type="SMART" id="SM00822">
    <property type="entry name" value="PKS_KR"/>
    <property type="match status" value="1"/>
</dbReference>